<dbReference type="Proteomes" id="UP000617734">
    <property type="component" value="Unassembled WGS sequence"/>
</dbReference>
<dbReference type="PANTHER" id="PTHR43792:SF1">
    <property type="entry name" value="N-ACETYLTRANSFERASE DOMAIN-CONTAINING PROTEIN"/>
    <property type="match status" value="1"/>
</dbReference>
<accession>A0A919KZJ7</accession>
<dbReference type="InterPro" id="IPR051531">
    <property type="entry name" value="N-acetyltransferase"/>
</dbReference>
<dbReference type="EMBL" id="BNBO01000037">
    <property type="protein sequence ID" value="GHH78373.1"/>
    <property type="molecule type" value="Genomic_DNA"/>
</dbReference>
<reference evidence="2" key="1">
    <citation type="journal article" date="2014" name="Int. J. Syst. Evol. Microbiol.">
        <title>Complete genome sequence of Corynebacterium casei LMG S-19264T (=DSM 44701T), isolated from a smear-ripened cheese.</title>
        <authorList>
            <consortium name="US DOE Joint Genome Institute (JGI-PGF)"/>
            <person name="Walter F."/>
            <person name="Albersmeier A."/>
            <person name="Kalinowski J."/>
            <person name="Ruckert C."/>
        </authorList>
    </citation>
    <scope>NUCLEOTIDE SEQUENCE</scope>
    <source>
        <strain evidence="2">JCM 4646</strain>
    </source>
</reference>
<dbReference type="SUPFAM" id="SSF55729">
    <property type="entry name" value="Acyl-CoA N-acyltransferases (Nat)"/>
    <property type="match status" value="1"/>
</dbReference>
<gene>
    <name evidence="2" type="ORF">GCM10018781_53940</name>
</gene>
<evidence type="ECO:0000313" key="3">
    <source>
        <dbReference type="Proteomes" id="UP000617734"/>
    </source>
</evidence>
<dbReference type="PROSITE" id="PS51186">
    <property type="entry name" value="GNAT"/>
    <property type="match status" value="1"/>
</dbReference>
<dbReference type="Gene3D" id="3.40.630.30">
    <property type="match status" value="1"/>
</dbReference>
<protein>
    <submittedName>
        <fullName evidence="2">GNAT family acetyltransferase</fullName>
    </submittedName>
</protein>
<dbReference type="RefSeq" id="WP_190213512.1">
    <property type="nucleotide sequence ID" value="NZ_BNBO01000037.1"/>
</dbReference>
<evidence type="ECO:0000259" key="1">
    <source>
        <dbReference type="PROSITE" id="PS51186"/>
    </source>
</evidence>
<dbReference type="PANTHER" id="PTHR43792">
    <property type="entry name" value="GNAT FAMILY, PUTATIVE (AFU_ORTHOLOGUE AFUA_3G00765)-RELATED-RELATED"/>
    <property type="match status" value="1"/>
</dbReference>
<dbReference type="InterPro" id="IPR016181">
    <property type="entry name" value="Acyl_CoA_acyltransferase"/>
</dbReference>
<evidence type="ECO:0000313" key="2">
    <source>
        <dbReference type="EMBL" id="GHH78373.1"/>
    </source>
</evidence>
<proteinExistence type="predicted"/>
<organism evidence="2 3">
    <name type="scientific">Kitasatospora indigofera</name>
    <dbReference type="NCBI Taxonomy" id="67307"/>
    <lineage>
        <taxon>Bacteria</taxon>
        <taxon>Bacillati</taxon>
        <taxon>Actinomycetota</taxon>
        <taxon>Actinomycetes</taxon>
        <taxon>Kitasatosporales</taxon>
        <taxon>Streptomycetaceae</taxon>
        <taxon>Kitasatospora</taxon>
    </lineage>
</organism>
<dbReference type="InterPro" id="IPR000182">
    <property type="entry name" value="GNAT_dom"/>
</dbReference>
<keyword evidence="3" id="KW-1185">Reference proteome</keyword>
<comment type="caution">
    <text evidence="2">The sequence shown here is derived from an EMBL/GenBank/DDBJ whole genome shotgun (WGS) entry which is preliminary data.</text>
</comment>
<dbReference type="AlphaFoldDB" id="A0A919KZJ7"/>
<feature type="domain" description="N-acetyltransferase" evidence="1">
    <location>
        <begin position="10"/>
        <end position="181"/>
    </location>
</feature>
<dbReference type="GeneID" id="95355756"/>
<name>A0A919KZJ7_9ACTN</name>
<sequence>MTVSLITDRLVLRGLTPDDAGRLTALDADPRVMRHLTGGRATPGEVVEREVLPRMLGHRDRHASLGYFAAEERAGGAFVGWFEFRPVDERHPLDEVELGYRLRHAAWGRGYATEGALALLRRGFAELGVRRVTATTMTVNTGSRRVMEKAGLRHVRTFHQSWPDPIEGAEHGDVEYALEAADWIRAQAAAGGPSGILGA</sequence>
<dbReference type="GO" id="GO:0016747">
    <property type="term" value="F:acyltransferase activity, transferring groups other than amino-acyl groups"/>
    <property type="evidence" value="ECO:0007669"/>
    <property type="project" value="InterPro"/>
</dbReference>
<reference evidence="2" key="2">
    <citation type="submission" date="2020-09" db="EMBL/GenBank/DDBJ databases">
        <authorList>
            <person name="Sun Q."/>
            <person name="Ohkuma M."/>
        </authorList>
    </citation>
    <scope>NUCLEOTIDE SEQUENCE</scope>
    <source>
        <strain evidence="2">JCM 4646</strain>
    </source>
</reference>
<dbReference type="Pfam" id="PF13302">
    <property type="entry name" value="Acetyltransf_3"/>
    <property type="match status" value="1"/>
</dbReference>